<proteinExistence type="predicted"/>
<name>A0A2M4CC58_9DIPT</name>
<feature type="signal peptide" evidence="1">
    <location>
        <begin position="1"/>
        <end position="22"/>
    </location>
</feature>
<dbReference type="EMBL" id="GGFJ01013766">
    <property type="protein sequence ID" value="MBW62907.1"/>
    <property type="molecule type" value="Transcribed_RNA"/>
</dbReference>
<dbReference type="AlphaFoldDB" id="A0A2M4CC58"/>
<evidence type="ECO:0000256" key="1">
    <source>
        <dbReference type="SAM" id="SignalP"/>
    </source>
</evidence>
<protein>
    <submittedName>
        <fullName evidence="2">Putative secreted protein</fullName>
    </submittedName>
</protein>
<sequence length="78" mass="9028">MQPWGFSPVCVIMCCLIPSLSANLKPQISQLNGLTSLCLEVLWFIRFFLELRRWPQTSQQNNLDPECVLTWEDSINDV</sequence>
<keyword evidence="1" id="KW-0732">Signal</keyword>
<reference evidence="2" key="1">
    <citation type="submission" date="2018-01" db="EMBL/GenBank/DDBJ databases">
        <title>An insight into the sialome of Amazonian anophelines.</title>
        <authorList>
            <person name="Ribeiro J.M."/>
            <person name="Scarpassa V."/>
            <person name="Calvo E."/>
        </authorList>
    </citation>
    <scope>NUCLEOTIDE SEQUENCE</scope>
    <source>
        <tissue evidence="2">Salivary glands</tissue>
    </source>
</reference>
<organism evidence="2">
    <name type="scientific">Anopheles marajoara</name>
    <dbReference type="NCBI Taxonomy" id="58244"/>
    <lineage>
        <taxon>Eukaryota</taxon>
        <taxon>Metazoa</taxon>
        <taxon>Ecdysozoa</taxon>
        <taxon>Arthropoda</taxon>
        <taxon>Hexapoda</taxon>
        <taxon>Insecta</taxon>
        <taxon>Pterygota</taxon>
        <taxon>Neoptera</taxon>
        <taxon>Endopterygota</taxon>
        <taxon>Diptera</taxon>
        <taxon>Nematocera</taxon>
        <taxon>Culicoidea</taxon>
        <taxon>Culicidae</taxon>
        <taxon>Anophelinae</taxon>
        <taxon>Anopheles</taxon>
    </lineage>
</organism>
<feature type="chain" id="PRO_5014992778" evidence="1">
    <location>
        <begin position="23"/>
        <end position="78"/>
    </location>
</feature>
<accession>A0A2M4CC58</accession>
<evidence type="ECO:0000313" key="2">
    <source>
        <dbReference type="EMBL" id="MBW62907.1"/>
    </source>
</evidence>